<accession>A0A1W7RA76</accession>
<dbReference type="InterPro" id="IPR020846">
    <property type="entry name" value="MFS_dom"/>
</dbReference>
<dbReference type="Gene3D" id="1.20.1250.20">
    <property type="entry name" value="MFS general substrate transporter like domains"/>
    <property type="match status" value="2"/>
</dbReference>
<keyword evidence="2" id="KW-0813">Transport</keyword>
<dbReference type="InterPro" id="IPR036259">
    <property type="entry name" value="MFS_trans_sf"/>
</dbReference>
<feature type="transmembrane region" description="Helical" evidence="6">
    <location>
        <begin position="142"/>
        <end position="161"/>
    </location>
</feature>
<name>A0A1W7RA76_9SCOR</name>
<feature type="transmembrane region" description="Helical" evidence="6">
    <location>
        <begin position="269"/>
        <end position="290"/>
    </location>
</feature>
<feature type="transmembrane region" description="Helical" evidence="6">
    <location>
        <begin position="395"/>
        <end position="416"/>
    </location>
</feature>
<feature type="transmembrane region" description="Helical" evidence="6">
    <location>
        <begin position="422"/>
        <end position="443"/>
    </location>
</feature>
<feature type="transmembrane region" description="Helical" evidence="6">
    <location>
        <begin position="360"/>
        <end position="383"/>
    </location>
</feature>
<keyword evidence="3 6" id="KW-0812">Transmembrane</keyword>
<evidence type="ECO:0000256" key="2">
    <source>
        <dbReference type="ARBA" id="ARBA00022448"/>
    </source>
</evidence>
<dbReference type="PANTHER" id="PTHR43385:SF1">
    <property type="entry name" value="RIBOFLAVIN TRANSPORTER RIBJ"/>
    <property type="match status" value="1"/>
</dbReference>
<comment type="subcellular location">
    <subcellularLocation>
        <location evidence="1">Membrane</location>
        <topology evidence="1">Multi-pass membrane protein</topology>
    </subcellularLocation>
</comment>
<protein>
    <submittedName>
        <fullName evidence="8">Major Facilitator-like protein 5</fullName>
    </submittedName>
</protein>
<feature type="transmembrane region" description="Helical" evidence="6">
    <location>
        <begin position="334"/>
        <end position="354"/>
    </location>
</feature>
<evidence type="ECO:0000256" key="4">
    <source>
        <dbReference type="ARBA" id="ARBA00022989"/>
    </source>
</evidence>
<dbReference type="PANTHER" id="PTHR43385">
    <property type="entry name" value="RIBOFLAVIN TRANSPORTER RIBJ"/>
    <property type="match status" value="1"/>
</dbReference>
<evidence type="ECO:0000313" key="8">
    <source>
        <dbReference type="EMBL" id="JAV48051.1"/>
    </source>
</evidence>
<feature type="transmembrane region" description="Helical" evidence="6">
    <location>
        <begin position="82"/>
        <end position="102"/>
    </location>
</feature>
<dbReference type="GO" id="GO:0022857">
    <property type="term" value="F:transmembrane transporter activity"/>
    <property type="evidence" value="ECO:0007669"/>
    <property type="project" value="InterPro"/>
</dbReference>
<evidence type="ECO:0000256" key="1">
    <source>
        <dbReference type="ARBA" id="ARBA00004141"/>
    </source>
</evidence>
<dbReference type="CDD" id="cd17353">
    <property type="entry name" value="MFS_OFA_like"/>
    <property type="match status" value="1"/>
</dbReference>
<organism evidence="8">
    <name type="scientific">Hadrurus spadix</name>
    <dbReference type="NCBI Taxonomy" id="141984"/>
    <lineage>
        <taxon>Eukaryota</taxon>
        <taxon>Metazoa</taxon>
        <taxon>Ecdysozoa</taxon>
        <taxon>Arthropoda</taxon>
        <taxon>Chelicerata</taxon>
        <taxon>Arachnida</taxon>
        <taxon>Scorpiones</taxon>
        <taxon>Iurida</taxon>
        <taxon>Iuroidea</taxon>
        <taxon>Hadrurus</taxon>
    </lineage>
</organism>
<dbReference type="AlphaFoldDB" id="A0A1W7RA76"/>
<dbReference type="InterPro" id="IPR011701">
    <property type="entry name" value="MFS"/>
</dbReference>
<feature type="domain" description="Major facilitator superfamily (MFS) profile" evidence="7">
    <location>
        <begin position="268"/>
        <end position="453"/>
    </location>
</feature>
<feature type="transmembrane region" description="Helical" evidence="6">
    <location>
        <begin position="190"/>
        <end position="210"/>
    </location>
</feature>
<dbReference type="PROSITE" id="PS50850">
    <property type="entry name" value="MFS"/>
    <property type="match status" value="1"/>
</dbReference>
<dbReference type="EMBL" id="GFAH01000338">
    <property type="protein sequence ID" value="JAV48051.1"/>
    <property type="molecule type" value="Transcribed_RNA"/>
</dbReference>
<dbReference type="GO" id="GO:0016020">
    <property type="term" value="C:membrane"/>
    <property type="evidence" value="ECO:0007669"/>
    <property type="project" value="UniProtKB-SubCell"/>
</dbReference>
<feature type="transmembrane region" description="Helical" evidence="6">
    <location>
        <begin position="7"/>
        <end position="30"/>
    </location>
</feature>
<sequence>MANVIQWKGVFCVAGGFLIHLTLGTFYTFGNMNTYITSYLRKKVDSDVDYSKSIWVNAAAMLGQGSLMMIGGILEQRIGARWTCLLGCSIFSGSIALTTFAIKRGFVAVIFTYGLISSLGLGIAYVAPLAAGMKWFTTRKGLVNGIIVGGYGLGALVFNQVQTSFLNPENVVPTNGYFDSEDILARLPDLFLLLGGTYFAVQLIGIILLYSPEDKWGESYSNLLRSEKVADETDQEETDQFTLKETPDLTLPAVDHSLKPIEVLRKKEFYMLWFSFAFNVQAMQFINTMYKAYGQQFIHDDHFLATVGSIASVFNALGRIAWGYLQDRTSYKMCMLILCAALTSLMLSLIATPNGGKPMFLIWIVSIFFAFSGIFVLLPTVTAHIFGPKHAGTNYGMLFTAPAISSLLGAFAVQIVLSSLGWFGTFCLIASFSFAVGIITCFFPGKAEDYHYS</sequence>
<reference evidence="8" key="1">
    <citation type="submission" date="2016-11" db="EMBL/GenBank/DDBJ databases">
        <title>Venom-gland transcriptomics and venom proteomics of the black-back scorpion (Hadrurus spadix) reveal detectability challenges and an unexplored realm of animal toxin diversity.</title>
        <authorList>
            <person name="Rokyta D.R."/>
            <person name="Ward M.J."/>
        </authorList>
    </citation>
    <scope>NUCLEOTIDE SEQUENCE</scope>
    <source>
        <tissue evidence="8">Venom gland</tissue>
    </source>
</reference>
<dbReference type="InterPro" id="IPR052983">
    <property type="entry name" value="MFS_Riboflavin_Transporter"/>
</dbReference>
<keyword evidence="5 6" id="KW-0472">Membrane</keyword>
<keyword evidence="4 6" id="KW-1133">Transmembrane helix</keyword>
<evidence type="ECO:0000259" key="7">
    <source>
        <dbReference type="PROSITE" id="PS50850"/>
    </source>
</evidence>
<feature type="transmembrane region" description="Helical" evidence="6">
    <location>
        <begin position="50"/>
        <end position="70"/>
    </location>
</feature>
<dbReference type="Pfam" id="PF07690">
    <property type="entry name" value="MFS_1"/>
    <property type="match status" value="1"/>
</dbReference>
<proteinExistence type="predicted"/>
<feature type="transmembrane region" description="Helical" evidence="6">
    <location>
        <begin position="108"/>
        <end position="130"/>
    </location>
</feature>
<dbReference type="SUPFAM" id="SSF103473">
    <property type="entry name" value="MFS general substrate transporter"/>
    <property type="match status" value="1"/>
</dbReference>
<feature type="transmembrane region" description="Helical" evidence="6">
    <location>
        <begin position="302"/>
        <end position="322"/>
    </location>
</feature>
<evidence type="ECO:0000256" key="6">
    <source>
        <dbReference type="SAM" id="Phobius"/>
    </source>
</evidence>
<evidence type="ECO:0000256" key="3">
    <source>
        <dbReference type="ARBA" id="ARBA00022692"/>
    </source>
</evidence>
<evidence type="ECO:0000256" key="5">
    <source>
        <dbReference type="ARBA" id="ARBA00023136"/>
    </source>
</evidence>